<sequence length="155" mass="15791">MAIHAATALSRATGIPIPLSSTDSSPLQSTTLTPPAAPDWGLALGISAAGFAARAFTCNAASLKSVRHFVRETISDWGLGPFADDMTTVVGELAANAIRHALAGAGDADTKAWLGMVRTGGAVVCAVVDPSPAPQHAAAPTTWPRPDGDYSSWTP</sequence>
<evidence type="ECO:0000313" key="5">
    <source>
        <dbReference type="Proteomes" id="UP001230328"/>
    </source>
</evidence>
<dbReference type="EMBL" id="JAUSZI010000002">
    <property type="protein sequence ID" value="MDQ1032786.1"/>
    <property type="molecule type" value="Genomic_DNA"/>
</dbReference>
<feature type="domain" description="Histidine kinase/HSP90-like ATPase" evidence="3">
    <location>
        <begin position="59"/>
        <end position="140"/>
    </location>
</feature>
<comment type="caution">
    <text evidence="4">The sequence shown here is derived from an EMBL/GenBank/DDBJ whole genome shotgun (WGS) entry which is preliminary data.</text>
</comment>
<name>A0ABU0TCU1_9ACTN</name>
<dbReference type="Gene3D" id="3.30.565.10">
    <property type="entry name" value="Histidine kinase-like ATPase, C-terminal domain"/>
    <property type="match status" value="1"/>
</dbReference>
<accession>A0ABU0TCU1</accession>
<reference evidence="4 5" key="1">
    <citation type="submission" date="2023-07" db="EMBL/GenBank/DDBJ databases">
        <title>Comparative genomics of wheat-associated soil bacteria to identify genetic determinants of phenazine resistance.</title>
        <authorList>
            <person name="Mouncey N."/>
        </authorList>
    </citation>
    <scope>NUCLEOTIDE SEQUENCE [LARGE SCALE GENOMIC DNA]</scope>
    <source>
        <strain evidence="4 5">V2I4</strain>
    </source>
</reference>
<evidence type="ECO:0000256" key="2">
    <source>
        <dbReference type="SAM" id="MobiDB-lite"/>
    </source>
</evidence>
<proteinExistence type="predicted"/>
<dbReference type="Pfam" id="PF13581">
    <property type="entry name" value="HATPase_c_2"/>
    <property type="match status" value="1"/>
</dbReference>
<organism evidence="4 5">
    <name type="scientific">Streptomyces umbrinus</name>
    <dbReference type="NCBI Taxonomy" id="67370"/>
    <lineage>
        <taxon>Bacteria</taxon>
        <taxon>Bacillati</taxon>
        <taxon>Actinomycetota</taxon>
        <taxon>Actinomycetes</taxon>
        <taxon>Kitasatosporales</taxon>
        <taxon>Streptomycetaceae</taxon>
        <taxon>Streptomyces</taxon>
        <taxon>Streptomyces phaeochromogenes group</taxon>
    </lineage>
</organism>
<evidence type="ECO:0000313" key="4">
    <source>
        <dbReference type="EMBL" id="MDQ1032786.1"/>
    </source>
</evidence>
<keyword evidence="1" id="KW-0418">Kinase</keyword>
<protein>
    <recommendedName>
        <fullName evidence="3">Histidine kinase/HSP90-like ATPase domain-containing protein</fullName>
    </recommendedName>
</protein>
<keyword evidence="1" id="KW-0808">Transferase</keyword>
<keyword evidence="5" id="KW-1185">Reference proteome</keyword>
<feature type="region of interest" description="Disordered" evidence="2">
    <location>
        <begin position="133"/>
        <end position="155"/>
    </location>
</feature>
<keyword evidence="1" id="KW-0723">Serine/threonine-protein kinase</keyword>
<evidence type="ECO:0000259" key="3">
    <source>
        <dbReference type="Pfam" id="PF13581"/>
    </source>
</evidence>
<dbReference type="RefSeq" id="WP_307529773.1">
    <property type="nucleotide sequence ID" value="NZ_JAUSZI010000002.1"/>
</dbReference>
<dbReference type="InterPro" id="IPR003594">
    <property type="entry name" value="HATPase_dom"/>
</dbReference>
<evidence type="ECO:0000256" key="1">
    <source>
        <dbReference type="ARBA" id="ARBA00022527"/>
    </source>
</evidence>
<gene>
    <name evidence="4" type="ORF">QF035_010368</name>
</gene>
<dbReference type="Proteomes" id="UP001230328">
    <property type="component" value="Unassembled WGS sequence"/>
</dbReference>
<dbReference type="InterPro" id="IPR036890">
    <property type="entry name" value="HATPase_C_sf"/>
</dbReference>
<dbReference type="PANTHER" id="PTHR35526">
    <property type="entry name" value="ANTI-SIGMA-F FACTOR RSBW-RELATED"/>
    <property type="match status" value="1"/>
</dbReference>
<dbReference type="InterPro" id="IPR050267">
    <property type="entry name" value="Anti-sigma-factor_SerPK"/>
</dbReference>
<dbReference type="PANTHER" id="PTHR35526:SF3">
    <property type="entry name" value="ANTI-SIGMA-F FACTOR RSBW"/>
    <property type="match status" value="1"/>
</dbReference>